<proteinExistence type="predicted"/>
<feature type="non-terminal residue" evidence="2">
    <location>
        <position position="1"/>
    </location>
</feature>
<feature type="compositionally biased region" description="Basic and acidic residues" evidence="1">
    <location>
        <begin position="133"/>
        <end position="144"/>
    </location>
</feature>
<feature type="compositionally biased region" description="Basic and acidic residues" evidence="1">
    <location>
        <begin position="24"/>
        <end position="45"/>
    </location>
</feature>
<evidence type="ECO:0000256" key="1">
    <source>
        <dbReference type="SAM" id="MobiDB-lite"/>
    </source>
</evidence>
<comment type="caution">
    <text evidence="2">The sequence shown here is derived from an EMBL/GenBank/DDBJ whole genome shotgun (WGS) entry which is preliminary data.</text>
</comment>
<dbReference type="EMBL" id="CAXAMM010012635">
    <property type="protein sequence ID" value="CAK9029407.1"/>
    <property type="molecule type" value="Genomic_DNA"/>
</dbReference>
<feature type="compositionally biased region" description="Basic and acidic residues" evidence="1">
    <location>
        <begin position="95"/>
        <end position="122"/>
    </location>
</feature>
<feature type="region of interest" description="Disordered" evidence="1">
    <location>
        <begin position="1"/>
        <end position="144"/>
    </location>
</feature>
<feature type="compositionally biased region" description="Basic and acidic residues" evidence="1">
    <location>
        <begin position="69"/>
        <end position="78"/>
    </location>
</feature>
<name>A0ABP0KTU2_9DINO</name>
<organism evidence="2 3">
    <name type="scientific">Durusdinium trenchii</name>
    <dbReference type="NCBI Taxonomy" id="1381693"/>
    <lineage>
        <taxon>Eukaryota</taxon>
        <taxon>Sar</taxon>
        <taxon>Alveolata</taxon>
        <taxon>Dinophyceae</taxon>
        <taxon>Suessiales</taxon>
        <taxon>Symbiodiniaceae</taxon>
        <taxon>Durusdinium</taxon>
    </lineage>
</organism>
<accession>A0ABP0KTU2</accession>
<reference evidence="2 3" key="1">
    <citation type="submission" date="2024-02" db="EMBL/GenBank/DDBJ databases">
        <authorList>
            <person name="Chen Y."/>
            <person name="Shah S."/>
            <person name="Dougan E. K."/>
            <person name="Thang M."/>
            <person name="Chan C."/>
        </authorList>
    </citation>
    <scope>NUCLEOTIDE SEQUENCE [LARGE SCALE GENOMIC DNA]</scope>
</reference>
<evidence type="ECO:0000313" key="3">
    <source>
        <dbReference type="Proteomes" id="UP001642464"/>
    </source>
</evidence>
<protein>
    <submittedName>
        <fullName evidence="2">Uncharacterized protein</fullName>
    </submittedName>
</protein>
<evidence type="ECO:0000313" key="2">
    <source>
        <dbReference type="EMBL" id="CAK9029407.1"/>
    </source>
</evidence>
<sequence>AKPKPPLPGSQEDKAQSAMGPVKSEGHDNGNDKSAMEVGDQKPEEVQVVDIDNDTHNKHKDDQETEQNDLEKWWESSSKRKKKKKPNKAWWDQEEAQKEDNANEEGKDKAATDEKVEKDDTPKTSSVVDAAPEAEKQIEKLHPV</sequence>
<dbReference type="Proteomes" id="UP001642464">
    <property type="component" value="Unassembled WGS sequence"/>
</dbReference>
<feature type="compositionally biased region" description="Basic and acidic residues" evidence="1">
    <location>
        <begin position="53"/>
        <end position="62"/>
    </location>
</feature>
<gene>
    <name evidence="2" type="ORF">SCF082_LOCUS18776</name>
</gene>
<feature type="non-terminal residue" evidence="2">
    <location>
        <position position="144"/>
    </location>
</feature>
<keyword evidence="3" id="KW-1185">Reference proteome</keyword>